<accession>A0A2N3NFB5</accession>
<dbReference type="EMBL" id="NLAX01000008">
    <property type="protein sequence ID" value="PKS11115.1"/>
    <property type="molecule type" value="Genomic_DNA"/>
</dbReference>
<feature type="chain" id="PRO_5014897809" evidence="1">
    <location>
        <begin position="16"/>
        <end position="147"/>
    </location>
</feature>
<protein>
    <submittedName>
        <fullName evidence="2">Uncharacterized protein</fullName>
    </submittedName>
</protein>
<keyword evidence="3" id="KW-1185">Reference proteome</keyword>
<evidence type="ECO:0000313" key="2">
    <source>
        <dbReference type="EMBL" id="PKS11115.1"/>
    </source>
</evidence>
<organism evidence="2 3">
    <name type="scientific">Lomentospora prolificans</name>
    <dbReference type="NCBI Taxonomy" id="41688"/>
    <lineage>
        <taxon>Eukaryota</taxon>
        <taxon>Fungi</taxon>
        <taxon>Dikarya</taxon>
        <taxon>Ascomycota</taxon>
        <taxon>Pezizomycotina</taxon>
        <taxon>Sordariomycetes</taxon>
        <taxon>Hypocreomycetidae</taxon>
        <taxon>Microascales</taxon>
        <taxon>Microascaceae</taxon>
        <taxon>Lomentospora</taxon>
    </lineage>
</organism>
<reference evidence="2 3" key="1">
    <citation type="journal article" date="2017" name="G3 (Bethesda)">
        <title>First Draft Genome Sequence of the Pathogenic Fungus Lomentospora prolificans (Formerly Scedosporium prolificans).</title>
        <authorList>
            <person name="Luo R."/>
            <person name="Zimin A."/>
            <person name="Workman R."/>
            <person name="Fan Y."/>
            <person name="Pertea G."/>
            <person name="Grossman N."/>
            <person name="Wear M.P."/>
            <person name="Jia B."/>
            <person name="Miller H."/>
            <person name="Casadevall A."/>
            <person name="Timp W."/>
            <person name="Zhang S.X."/>
            <person name="Salzberg S.L."/>
        </authorList>
    </citation>
    <scope>NUCLEOTIDE SEQUENCE [LARGE SCALE GENOMIC DNA]</scope>
    <source>
        <strain evidence="2 3">JHH-5317</strain>
    </source>
</reference>
<evidence type="ECO:0000313" key="3">
    <source>
        <dbReference type="Proteomes" id="UP000233524"/>
    </source>
</evidence>
<name>A0A2N3NFB5_9PEZI</name>
<dbReference type="STRING" id="41688.A0A2N3NFB5"/>
<comment type="caution">
    <text evidence="2">The sequence shown here is derived from an EMBL/GenBank/DDBJ whole genome shotgun (WGS) entry which is preliminary data.</text>
</comment>
<dbReference type="AlphaFoldDB" id="A0A2N3NFB5"/>
<evidence type="ECO:0000256" key="1">
    <source>
        <dbReference type="SAM" id="SignalP"/>
    </source>
</evidence>
<gene>
    <name evidence="2" type="ORF">jhhlp_002876</name>
</gene>
<dbReference type="InParanoid" id="A0A2N3NFB5"/>
<dbReference type="VEuPathDB" id="FungiDB:jhhlp_002876"/>
<keyword evidence="1" id="KW-0732">Signal</keyword>
<dbReference type="OrthoDB" id="3799394at2759"/>
<proteinExistence type="predicted"/>
<feature type="signal peptide" evidence="1">
    <location>
        <begin position="1"/>
        <end position="15"/>
    </location>
</feature>
<sequence length="147" mass="15690">MKFLVLLPFIALATAIPRTCSPSRNNCPEGYTCNVSHCTTAYLPTKHCKGFCEPEEPEEPPKEIEYPSCGGFRIKPLECENPDAVCMDDPRVDGCGMACDGPGICVVPEFCGGIAGFSCPEGKKCFDDPRDDCDPLNGGADCGGICI</sequence>
<dbReference type="Proteomes" id="UP000233524">
    <property type="component" value="Unassembled WGS sequence"/>
</dbReference>